<dbReference type="InterPro" id="IPR052996">
    <property type="entry name" value="Carb_Metab_Mutarotase"/>
</dbReference>
<dbReference type="RefSeq" id="WP_101719608.1">
    <property type="nucleotide sequence ID" value="NZ_PJRS01000041.1"/>
</dbReference>
<reference evidence="1 2" key="1">
    <citation type="submission" date="2017-12" db="EMBL/GenBank/DDBJ databases">
        <title>The genome sequence of Caulobacter sp. 410.</title>
        <authorList>
            <person name="Gao J."/>
            <person name="Mao X."/>
            <person name="Sun J."/>
        </authorList>
    </citation>
    <scope>NUCLEOTIDE SEQUENCE [LARGE SCALE GENOMIC DNA]</scope>
    <source>
        <strain evidence="1 2">410</strain>
    </source>
</reference>
<keyword evidence="2" id="KW-1185">Reference proteome</keyword>
<dbReference type="Proteomes" id="UP000234479">
    <property type="component" value="Unassembled WGS sequence"/>
</dbReference>
<organism evidence="1 2">
    <name type="scientific">Caulobacter zeae</name>
    <dbReference type="NCBI Taxonomy" id="2055137"/>
    <lineage>
        <taxon>Bacteria</taxon>
        <taxon>Pseudomonadati</taxon>
        <taxon>Pseudomonadota</taxon>
        <taxon>Alphaproteobacteria</taxon>
        <taxon>Caulobacterales</taxon>
        <taxon>Caulobacteraceae</taxon>
        <taxon>Caulobacter</taxon>
    </lineage>
</organism>
<accession>A0A2N5D6S3</accession>
<evidence type="ECO:0000313" key="1">
    <source>
        <dbReference type="EMBL" id="PLR21767.1"/>
    </source>
</evidence>
<dbReference type="EMBL" id="PJRS01000041">
    <property type="protein sequence ID" value="PLR21767.1"/>
    <property type="molecule type" value="Genomic_DNA"/>
</dbReference>
<dbReference type="InterPro" id="IPR008000">
    <property type="entry name" value="Rham/fucose_mutarotase"/>
</dbReference>
<dbReference type="GO" id="GO:0016857">
    <property type="term" value="F:racemase and epimerase activity, acting on carbohydrates and derivatives"/>
    <property type="evidence" value="ECO:0007669"/>
    <property type="project" value="InterPro"/>
</dbReference>
<dbReference type="Pfam" id="PF05336">
    <property type="entry name" value="rhaM"/>
    <property type="match status" value="1"/>
</dbReference>
<dbReference type="PANTHER" id="PTHR43239">
    <property type="entry name" value="UPF0734 PROTEIN DDB_G0273871/DDB_G0273177"/>
    <property type="match status" value="1"/>
</dbReference>
<name>A0A2N5D6S3_9CAUL</name>
<dbReference type="SUPFAM" id="SSF54909">
    <property type="entry name" value="Dimeric alpha+beta barrel"/>
    <property type="match status" value="1"/>
</dbReference>
<proteinExistence type="predicted"/>
<dbReference type="PANTHER" id="PTHR43239:SF1">
    <property type="entry name" value="UPF0734 PROTEIN DDB_G0273871_DDB_G0273177"/>
    <property type="match status" value="1"/>
</dbReference>
<dbReference type="InterPro" id="IPR011008">
    <property type="entry name" value="Dimeric_a/b-barrel"/>
</dbReference>
<sequence>MRRCLALDLKDDADLIARYEAWHRPGAVPEPVVASIRAAGILEMEIWRVQDRLFMLIEAGPDFSPQAKAAADMDSRDVRAWERLMSAFQKPLPGSASDEKWRDMRRIFALSEQP</sequence>
<dbReference type="OrthoDB" id="7272712at2"/>
<comment type="caution">
    <text evidence="1">The sequence shown here is derived from an EMBL/GenBank/DDBJ whole genome shotgun (WGS) entry which is preliminary data.</text>
</comment>
<dbReference type="Gene3D" id="3.30.70.100">
    <property type="match status" value="1"/>
</dbReference>
<gene>
    <name evidence="1" type="ORF">SGCZBJ_19480</name>
</gene>
<evidence type="ECO:0000313" key="2">
    <source>
        <dbReference type="Proteomes" id="UP000234479"/>
    </source>
</evidence>
<protein>
    <submittedName>
        <fullName evidence="1">L-rhamnose mutarotase</fullName>
    </submittedName>
</protein>
<dbReference type="AlphaFoldDB" id="A0A2N5D6S3"/>